<proteinExistence type="inferred from homology"/>
<dbReference type="Pfam" id="PF00293">
    <property type="entry name" value="NUDIX"/>
    <property type="match status" value="1"/>
</dbReference>
<dbReference type="PROSITE" id="PS51462">
    <property type="entry name" value="NUDIX"/>
    <property type="match status" value="1"/>
</dbReference>
<dbReference type="PANTHER" id="PTHR43736:SF4">
    <property type="entry name" value="SLR1690 PROTEIN"/>
    <property type="match status" value="1"/>
</dbReference>
<evidence type="ECO:0000313" key="6">
    <source>
        <dbReference type="Proteomes" id="UP000661193"/>
    </source>
</evidence>
<dbReference type="Proteomes" id="UP000661193">
    <property type="component" value="Unassembled WGS sequence"/>
</dbReference>
<feature type="domain" description="Nudix hydrolase" evidence="4">
    <location>
        <begin position="146"/>
        <end position="280"/>
    </location>
</feature>
<keyword evidence="6" id="KW-1185">Reference proteome</keyword>
<dbReference type="Pfam" id="PF21906">
    <property type="entry name" value="WHD_NrtR"/>
    <property type="match status" value="1"/>
</dbReference>
<dbReference type="InterPro" id="IPR015797">
    <property type="entry name" value="NUDIX_hydrolase-like_dom_sf"/>
</dbReference>
<dbReference type="InterPro" id="IPR036388">
    <property type="entry name" value="WH-like_DNA-bd_sf"/>
</dbReference>
<dbReference type="InterPro" id="IPR020476">
    <property type="entry name" value="Nudix_hydrolase"/>
</dbReference>
<dbReference type="InterPro" id="IPR000086">
    <property type="entry name" value="NUDIX_hydrolase_dom"/>
</dbReference>
<protein>
    <submittedName>
        <fullName evidence="5">NUDIX hydrolase</fullName>
    </submittedName>
</protein>
<comment type="caution">
    <text evidence="5">The sequence shown here is derived from an EMBL/GenBank/DDBJ whole genome shotgun (WGS) entry which is preliminary data.</text>
</comment>
<dbReference type="PANTHER" id="PTHR43736">
    <property type="entry name" value="ADP-RIBOSE PYROPHOSPHATASE"/>
    <property type="match status" value="1"/>
</dbReference>
<evidence type="ECO:0000256" key="1">
    <source>
        <dbReference type="ARBA" id="ARBA00005582"/>
    </source>
</evidence>
<organism evidence="5 6">
    <name type="scientific">Micromonospora fiedleri</name>
    <dbReference type="NCBI Taxonomy" id="1157498"/>
    <lineage>
        <taxon>Bacteria</taxon>
        <taxon>Bacillati</taxon>
        <taxon>Actinomycetota</taxon>
        <taxon>Actinomycetes</taxon>
        <taxon>Micromonosporales</taxon>
        <taxon>Micromonosporaceae</taxon>
        <taxon>Micromonospora</taxon>
    </lineage>
</organism>
<feature type="compositionally biased region" description="Basic and acidic residues" evidence="3">
    <location>
        <begin position="383"/>
        <end position="395"/>
    </location>
</feature>
<dbReference type="SUPFAM" id="SSF46785">
    <property type="entry name" value="Winged helix' DNA-binding domain"/>
    <property type="match status" value="1"/>
</dbReference>
<name>A0ABS1UKD0_9ACTN</name>
<accession>A0ABS1UKD0</accession>
<reference evidence="5 6" key="1">
    <citation type="submission" date="2021-01" db="EMBL/GenBank/DDBJ databases">
        <title>Genome sequencing of Micromonospora fiedleri MG-37.</title>
        <authorList>
            <person name="Moreland P.E.J."/>
            <person name="Stach J.E.M."/>
        </authorList>
    </citation>
    <scope>NUCLEOTIDE SEQUENCE [LARGE SCALE GENOMIC DNA]</scope>
    <source>
        <strain evidence="5 6">MG-37</strain>
    </source>
</reference>
<dbReference type="Gene3D" id="3.90.79.10">
    <property type="entry name" value="Nucleoside Triphosphate Pyrophosphohydrolase"/>
    <property type="match status" value="1"/>
</dbReference>
<feature type="region of interest" description="Disordered" evidence="3">
    <location>
        <begin position="369"/>
        <end position="406"/>
    </location>
</feature>
<dbReference type="InterPro" id="IPR020084">
    <property type="entry name" value="NUDIX_hydrolase_CS"/>
</dbReference>
<evidence type="ECO:0000313" key="5">
    <source>
        <dbReference type="EMBL" id="MBL6276689.1"/>
    </source>
</evidence>
<evidence type="ECO:0000256" key="3">
    <source>
        <dbReference type="SAM" id="MobiDB-lite"/>
    </source>
</evidence>
<dbReference type="EMBL" id="JAETXL010000004">
    <property type="protein sequence ID" value="MBL6276689.1"/>
    <property type="molecule type" value="Genomic_DNA"/>
</dbReference>
<keyword evidence="2 5" id="KW-0378">Hydrolase</keyword>
<evidence type="ECO:0000256" key="2">
    <source>
        <dbReference type="ARBA" id="ARBA00022801"/>
    </source>
</evidence>
<dbReference type="Gene3D" id="1.10.10.10">
    <property type="entry name" value="Winged helix-like DNA-binding domain superfamily/Winged helix DNA-binding domain"/>
    <property type="match status" value="1"/>
</dbReference>
<dbReference type="SUPFAM" id="SSF55811">
    <property type="entry name" value="Nudix"/>
    <property type="match status" value="1"/>
</dbReference>
<dbReference type="PROSITE" id="PS00893">
    <property type="entry name" value="NUDIX_BOX"/>
    <property type="match status" value="1"/>
</dbReference>
<dbReference type="InterPro" id="IPR054105">
    <property type="entry name" value="WHD_NrtR"/>
</dbReference>
<evidence type="ECO:0000259" key="4">
    <source>
        <dbReference type="PROSITE" id="PS51462"/>
    </source>
</evidence>
<dbReference type="RefSeq" id="WP_203221513.1">
    <property type="nucleotide sequence ID" value="NZ_JAETXL010000004.1"/>
</dbReference>
<dbReference type="CDD" id="cd18873">
    <property type="entry name" value="NUDIX_NadM_like"/>
    <property type="match status" value="1"/>
</dbReference>
<sequence length="406" mass="44334">MRSVKISIIGSFRRSYPEVVEAARLFTAAGLTVLSPTISRIINPGADFVRFEGDSPESADHEIQAATLRKILSSDLVYVVAPSGYIGRTTSYELGSVIDRDIPLYFSCPPVDLPVSVPSHNILSPHKLVERIQTGSIVHHRSRQIAQITADLVVLTVREQRLQVLLVTRATDPFKGKLALPGGFMRAGESLEDAAWRELKEETGIDASLLPFEQLHTYSGIRRDPRPRRIISTAFLAIAPNLPVPAAATDARSADWVEVEPSLFDRLAFDHSKILKDGVQRARNLLEHTTVAADFCGPTFTLRELCQVYEAVWGAPIDPSNFRRKVLASGFVERAGARRGGARGPAAELYRKGSAKVLHPPMRSAGLLIPAPRHGVTPGSTAEDSHGSRAADHPVFKAPGSDARRR</sequence>
<dbReference type="PRINTS" id="PR00502">
    <property type="entry name" value="NUDIXFAMILY"/>
</dbReference>
<dbReference type="GO" id="GO:0016787">
    <property type="term" value="F:hydrolase activity"/>
    <property type="evidence" value="ECO:0007669"/>
    <property type="project" value="UniProtKB-KW"/>
</dbReference>
<dbReference type="InterPro" id="IPR036390">
    <property type="entry name" value="WH_DNA-bd_sf"/>
</dbReference>
<gene>
    <name evidence="5" type="ORF">JMF97_11000</name>
</gene>
<comment type="similarity">
    <text evidence="1">Belongs to the Nudix hydrolase family.</text>
</comment>